<dbReference type="AlphaFoldDB" id="A0A366EN62"/>
<gene>
    <name evidence="1" type="ORF">DFR50_14259</name>
</gene>
<comment type="caution">
    <text evidence="1">The sequence shown here is derived from an EMBL/GenBank/DDBJ whole genome shotgun (WGS) entry which is preliminary data.</text>
</comment>
<evidence type="ECO:0000313" key="1">
    <source>
        <dbReference type="EMBL" id="RBP03811.1"/>
    </source>
</evidence>
<sequence>MRIDRAAAAATAAAIRLRGQPVTFARLSGTPPNVVQTPLNGAAVTAFVEDYQADTTATAATGWSASQIGSMELGDRHLIVMLSDLAAAGFPGLPQKGDQVTLTLPAETLTITKVDPARRALAGAIDLYGVGLA</sequence>
<organism evidence="1 2">
    <name type="scientific">Roseiarcus fermentans</name>
    <dbReference type="NCBI Taxonomy" id="1473586"/>
    <lineage>
        <taxon>Bacteria</taxon>
        <taxon>Pseudomonadati</taxon>
        <taxon>Pseudomonadota</taxon>
        <taxon>Alphaproteobacteria</taxon>
        <taxon>Hyphomicrobiales</taxon>
        <taxon>Roseiarcaceae</taxon>
        <taxon>Roseiarcus</taxon>
    </lineage>
</organism>
<protein>
    <submittedName>
        <fullName evidence="1">Uncharacterized protein</fullName>
    </submittedName>
</protein>
<proteinExistence type="predicted"/>
<keyword evidence="2" id="KW-1185">Reference proteome</keyword>
<accession>A0A366EN62</accession>
<name>A0A366EN62_9HYPH</name>
<evidence type="ECO:0000313" key="2">
    <source>
        <dbReference type="Proteomes" id="UP000253529"/>
    </source>
</evidence>
<dbReference type="Proteomes" id="UP000253529">
    <property type="component" value="Unassembled WGS sequence"/>
</dbReference>
<reference evidence="1 2" key="1">
    <citation type="submission" date="2018-06" db="EMBL/GenBank/DDBJ databases">
        <title>Genomic Encyclopedia of Type Strains, Phase IV (KMG-IV): sequencing the most valuable type-strain genomes for metagenomic binning, comparative biology and taxonomic classification.</title>
        <authorList>
            <person name="Goeker M."/>
        </authorList>
    </citation>
    <scope>NUCLEOTIDE SEQUENCE [LARGE SCALE GENOMIC DNA]</scope>
    <source>
        <strain evidence="1 2">DSM 24875</strain>
    </source>
</reference>
<dbReference type="EMBL" id="QNRK01000042">
    <property type="protein sequence ID" value="RBP03811.1"/>
    <property type="molecule type" value="Genomic_DNA"/>
</dbReference>
<dbReference type="RefSeq" id="WP_113892592.1">
    <property type="nucleotide sequence ID" value="NZ_QNRK01000042.1"/>
</dbReference>